<reference evidence="1" key="1">
    <citation type="submission" date="2020-05" db="EMBL/GenBank/DDBJ databases">
        <authorList>
            <person name="Chiriac C."/>
            <person name="Salcher M."/>
            <person name="Ghai R."/>
            <person name="Kavagutti S V."/>
        </authorList>
    </citation>
    <scope>NUCLEOTIDE SEQUENCE</scope>
</reference>
<organism evidence="1">
    <name type="scientific">uncultured Caudovirales phage</name>
    <dbReference type="NCBI Taxonomy" id="2100421"/>
    <lineage>
        <taxon>Viruses</taxon>
        <taxon>Duplodnaviria</taxon>
        <taxon>Heunggongvirae</taxon>
        <taxon>Uroviricota</taxon>
        <taxon>Caudoviricetes</taxon>
        <taxon>Peduoviridae</taxon>
        <taxon>Maltschvirus</taxon>
        <taxon>Maltschvirus maltsch</taxon>
    </lineage>
</organism>
<sequence length="63" mass="7271">MEYQTRIATQDEDRRVFVDKYDDEQDGVWLSIQLNGGGANCVLTREQALEMVKAINQILHTED</sequence>
<accession>A0A6J7WV41</accession>
<evidence type="ECO:0000313" key="1">
    <source>
        <dbReference type="EMBL" id="CAB5219974.1"/>
    </source>
</evidence>
<dbReference type="EMBL" id="LR798278">
    <property type="protein sequence ID" value="CAB5219974.1"/>
    <property type="molecule type" value="Genomic_DNA"/>
</dbReference>
<gene>
    <name evidence="1" type="ORF">UFOVP239_20</name>
</gene>
<protein>
    <submittedName>
        <fullName evidence="1">Uncharacterized protein</fullName>
    </submittedName>
</protein>
<proteinExistence type="predicted"/>
<name>A0A6J7WV41_9CAUD</name>